<dbReference type="PANTHER" id="PTHR43792">
    <property type="entry name" value="GNAT FAMILY, PUTATIVE (AFU_ORTHOLOGUE AFUA_3G00765)-RELATED-RELATED"/>
    <property type="match status" value="1"/>
</dbReference>
<dbReference type="InterPro" id="IPR051531">
    <property type="entry name" value="N-acetyltransferase"/>
</dbReference>
<evidence type="ECO:0000259" key="1">
    <source>
        <dbReference type="PROSITE" id="PS51186"/>
    </source>
</evidence>
<dbReference type="Gene3D" id="3.40.630.30">
    <property type="match status" value="1"/>
</dbReference>
<evidence type="ECO:0000313" key="3">
    <source>
        <dbReference type="Proteomes" id="UP000004550"/>
    </source>
</evidence>
<dbReference type="KEGG" id="sinb:SIDU_01215"/>
<dbReference type="Proteomes" id="UP000004550">
    <property type="component" value="Chromosome"/>
</dbReference>
<protein>
    <submittedName>
        <fullName evidence="2">GNAT family acetyltransferase</fullName>
    </submittedName>
</protein>
<dbReference type="RefSeq" id="WP_007683598.1">
    <property type="nucleotide sequence ID" value="NZ_CP013070.1"/>
</dbReference>
<dbReference type="PROSITE" id="PS51186">
    <property type="entry name" value="GNAT"/>
    <property type="match status" value="1"/>
</dbReference>
<evidence type="ECO:0000313" key="2">
    <source>
        <dbReference type="EMBL" id="APL93255.1"/>
    </source>
</evidence>
<dbReference type="GO" id="GO:0016747">
    <property type="term" value="F:acyltransferase activity, transferring groups other than amino-acyl groups"/>
    <property type="evidence" value="ECO:0007669"/>
    <property type="project" value="InterPro"/>
</dbReference>
<dbReference type="PANTHER" id="PTHR43792:SF1">
    <property type="entry name" value="N-ACETYLTRANSFERASE DOMAIN-CONTAINING PROTEIN"/>
    <property type="match status" value="1"/>
</dbReference>
<dbReference type="EMBL" id="CP013070">
    <property type="protein sequence ID" value="APL93255.1"/>
    <property type="molecule type" value="Genomic_DNA"/>
</dbReference>
<name>A0A1L5BK30_SPHIB</name>
<gene>
    <name evidence="2" type="ORF">SIDU_01215</name>
</gene>
<sequence>MFARTPRLLLRPGWMEDAPALADAIGDAAVLRNLTRAPAAYDRADAQAFLAQPQDARLPSLLAFTRTKGAPRLVGGCGLHAADDGRVELGYWIARPYWGLGFATEAAGAVMHMARALGIRDVRAAHFADNPASGNVLRKLGFRDTGRIERRFSLGRGAAADCLVFEEGAPGEEGAIPMTADSSADLYGDSLPALAA</sequence>
<feature type="domain" description="N-acetyltransferase" evidence="1">
    <location>
        <begin position="8"/>
        <end position="172"/>
    </location>
</feature>
<dbReference type="AlphaFoldDB" id="A0A1L5BK30"/>
<organism evidence="2 3">
    <name type="scientific">Sphingobium indicum (strain DSM 16412 / CCM 7286 / MTCC 6364 / B90A)</name>
    <dbReference type="NCBI Taxonomy" id="861109"/>
    <lineage>
        <taxon>Bacteria</taxon>
        <taxon>Pseudomonadati</taxon>
        <taxon>Pseudomonadota</taxon>
        <taxon>Alphaproteobacteria</taxon>
        <taxon>Sphingomonadales</taxon>
        <taxon>Sphingomonadaceae</taxon>
        <taxon>Sphingobium</taxon>
    </lineage>
</organism>
<dbReference type="Pfam" id="PF13302">
    <property type="entry name" value="Acetyltransf_3"/>
    <property type="match status" value="1"/>
</dbReference>
<dbReference type="InterPro" id="IPR016181">
    <property type="entry name" value="Acyl_CoA_acyltransferase"/>
</dbReference>
<reference evidence="2 3" key="1">
    <citation type="journal article" date="2012" name="J. Bacteriol.">
        <title>Genome sequence of Sphingobium indicum B90A, a hexachlorocyclohexane-degrading bacterium.</title>
        <authorList>
            <person name="Anand S."/>
            <person name="Sangwan N."/>
            <person name="Lata P."/>
            <person name="Kaur J."/>
            <person name="Dua A."/>
            <person name="Singh A.K."/>
            <person name="Verma M."/>
            <person name="Kaur J."/>
            <person name="Khurana J.P."/>
            <person name="Khurana P."/>
            <person name="Mathur S."/>
            <person name="Lal R."/>
        </authorList>
    </citation>
    <scope>NUCLEOTIDE SEQUENCE [LARGE SCALE GENOMIC DNA]</scope>
    <source>
        <strain evidence="3">DSM 16412 / CCM 7286 / MTCC 6364 / B90A</strain>
    </source>
</reference>
<proteinExistence type="predicted"/>
<keyword evidence="2" id="KW-0808">Transferase</keyword>
<accession>A0A1L5BK30</accession>
<dbReference type="SUPFAM" id="SSF55729">
    <property type="entry name" value="Acyl-CoA N-acyltransferases (Nat)"/>
    <property type="match status" value="1"/>
</dbReference>
<dbReference type="InterPro" id="IPR000182">
    <property type="entry name" value="GNAT_dom"/>
</dbReference>